<evidence type="ECO:0000256" key="1">
    <source>
        <dbReference type="SAM" id="SignalP"/>
    </source>
</evidence>
<gene>
    <name evidence="3" type="ORF">CHA01nite_13640</name>
</gene>
<dbReference type="InterPro" id="IPR046551">
    <property type="entry name" value="DUF6705"/>
</dbReference>
<dbReference type="Pfam" id="PF20448">
    <property type="entry name" value="DUF6705"/>
    <property type="match status" value="1"/>
</dbReference>
<accession>A0A511YKB6</accession>
<dbReference type="PROSITE" id="PS51257">
    <property type="entry name" value="PROKAR_LIPOPROTEIN"/>
    <property type="match status" value="1"/>
</dbReference>
<organism evidence="3 4">
    <name type="scientific">Chryseobacterium hagamense</name>
    <dbReference type="NCBI Taxonomy" id="395935"/>
    <lineage>
        <taxon>Bacteria</taxon>
        <taxon>Pseudomonadati</taxon>
        <taxon>Bacteroidota</taxon>
        <taxon>Flavobacteriia</taxon>
        <taxon>Flavobacteriales</taxon>
        <taxon>Weeksellaceae</taxon>
        <taxon>Chryseobacterium group</taxon>
        <taxon>Chryseobacterium</taxon>
    </lineage>
</organism>
<reference evidence="3 4" key="1">
    <citation type="submission" date="2019-07" db="EMBL/GenBank/DDBJ databases">
        <title>Whole genome shotgun sequence of Chryseobacterium hagamense NBRC 105253.</title>
        <authorList>
            <person name="Hosoyama A."/>
            <person name="Uohara A."/>
            <person name="Ohji S."/>
            <person name="Ichikawa N."/>
        </authorList>
    </citation>
    <scope>NUCLEOTIDE SEQUENCE [LARGE SCALE GENOMIC DNA]</scope>
    <source>
        <strain evidence="3 4">NBRC 105253</strain>
    </source>
</reference>
<evidence type="ECO:0000259" key="2">
    <source>
        <dbReference type="Pfam" id="PF20448"/>
    </source>
</evidence>
<dbReference type="EMBL" id="BJYJ01000004">
    <property type="protein sequence ID" value="GEN75624.1"/>
    <property type="molecule type" value="Genomic_DNA"/>
</dbReference>
<feature type="chain" id="PRO_5021834475" description="DUF6705 domain-containing protein" evidence="1">
    <location>
        <begin position="25"/>
        <end position="190"/>
    </location>
</feature>
<keyword evidence="1" id="KW-0732">Signal</keyword>
<keyword evidence="4" id="KW-1185">Reference proteome</keyword>
<comment type="caution">
    <text evidence="3">The sequence shown here is derived from an EMBL/GenBank/DDBJ whole genome shotgun (WGS) entry which is preliminary data.</text>
</comment>
<name>A0A511YKB6_9FLAO</name>
<dbReference type="Proteomes" id="UP000321863">
    <property type="component" value="Unassembled WGS sequence"/>
</dbReference>
<proteinExistence type="predicted"/>
<dbReference type="RefSeq" id="WP_146940568.1">
    <property type="nucleotide sequence ID" value="NZ_BJYJ01000004.1"/>
</dbReference>
<feature type="signal peptide" evidence="1">
    <location>
        <begin position="1"/>
        <end position="24"/>
    </location>
</feature>
<evidence type="ECO:0000313" key="4">
    <source>
        <dbReference type="Proteomes" id="UP000321863"/>
    </source>
</evidence>
<dbReference type="AlphaFoldDB" id="A0A511YKB6"/>
<feature type="domain" description="DUF6705" evidence="2">
    <location>
        <begin position="1"/>
        <end position="158"/>
    </location>
</feature>
<evidence type="ECO:0000313" key="3">
    <source>
        <dbReference type="EMBL" id="GEN75624.1"/>
    </source>
</evidence>
<protein>
    <recommendedName>
        <fullName evidence="2">DUF6705 domain-containing protein</fullName>
    </recommendedName>
</protein>
<dbReference type="OrthoDB" id="1261237at2"/>
<sequence>MKKINILLVLTIFISSLVSCQTVADLHNTYPTNTPNTYYKDIGDKFDPYVGTWVYNDGTSYIKIVLIKKIKIPVWQYFEDCIIGGFQYKENGIEIINTLNDINVSLSDPRNHAIWGDYFMNNTSPFAQYTTNNSRLKISIKENDCISHMEIRTLTLNGQPAIQIFKKKPMELHQVCDPVIPGGFYYLIKQ</sequence>